<dbReference type="Pfam" id="PF04500">
    <property type="entry name" value="FLYWCH"/>
    <property type="match status" value="1"/>
</dbReference>
<organism evidence="5 6">
    <name type="scientific">Riccia sorocarpa</name>
    <dbReference type="NCBI Taxonomy" id="122646"/>
    <lineage>
        <taxon>Eukaryota</taxon>
        <taxon>Viridiplantae</taxon>
        <taxon>Streptophyta</taxon>
        <taxon>Embryophyta</taxon>
        <taxon>Marchantiophyta</taxon>
        <taxon>Marchantiopsida</taxon>
        <taxon>Marchantiidae</taxon>
        <taxon>Marchantiales</taxon>
        <taxon>Ricciaceae</taxon>
        <taxon>Riccia</taxon>
    </lineage>
</organism>
<dbReference type="Proteomes" id="UP001633002">
    <property type="component" value="Unassembled WGS sequence"/>
</dbReference>
<accession>A0ABD3HYH4</accession>
<comment type="caution">
    <text evidence="5">The sequence shown here is derived from an EMBL/GenBank/DDBJ whole genome shotgun (WGS) entry which is preliminary data.</text>
</comment>
<keyword evidence="1" id="KW-0479">Metal-binding</keyword>
<evidence type="ECO:0000313" key="5">
    <source>
        <dbReference type="EMBL" id="KAL3695369.1"/>
    </source>
</evidence>
<evidence type="ECO:0000256" key="1">
    <source>
        <dbReference type="ARBA" id="ARBA00022723"/>
    </source>
</evidence>
<proteinExistence type="predicted"/>
<keyword evidence="2" id="KW-0863">Zinc-finger</keyword>
<keyword evidence="6" id="KW-1185">Reference proteome</keyword>
<feature type="domain" description="FLYWCH-type" evidence="4">
    <location>
        <begin position="7"/>
        <end position="65"/>
    </location>
</feature>
<dbReference type="GO" id="GO:0008270">
    <property type="term" value="F:zinc ion binding"/>
    <property type="evidence" value="ECO:0007669"/>
    <property type="project" value="UniProtKB-KW"/>
</dbReference>
<dbReference type="Gene3D" id="2.20.25.240">
    <property type="match status" value="1"/>
</dbReference>
<name>A0ABD3HYH4_9MARC</name>
<sequence>MDRVIRIQTSRGMDAIFYAGYSYRFDRRAANGDIQWRCLRDACYGRLRTDVDYNQPTIFGNPHVHPSNAEDGVIRATLTRMRERAATESTSIPQIYQEEANRLAGSASTSAMLPILQSIDSSLHRARRSHLPAQVWKTQKQCQSYYGNFCGYNTKQTKFTQPSNVYSISECTACIFR</sequence>
<dbReference type="AlphaFoldDB" id="A0ABD3HYH4"/>
<evidence type="ECO:0000256" key="2">
    <source>
        <dbReference type="ARBA" id="ARBA00022771"/>
    </source>
</evidence>
<evidence type="ECO:0000256" key="3">
    <source>
        <dbReference type="ARBA" id="ARBA00022833"/>
    </source>
</evidence>
<dbReference type="InterPro" id="IPR007588">
    <property type="entry name" value="Znf_FLYWCH"/>
</dbReference>
<protein>
    <recommendedName>
        <fullName evidence="4">FLYWCH-type domain-containing protein</fullName>
    </recommendedName>
</protein>
<evidence type="ECO:0000313" key="6">
    <source>
        <dbReference type="Proteomes" id="UP001633002"/>
    </source>
</evidence>
<keyword evidence="3" id="KW-0862">Zinc</keyword>
<gene>
    <name evidence="5" type="ORF">R1sor_009445</name>
</gene>
<evidence type="ECO:0000259" key="4">
    <source>
        <dbReference type="Pfam" id="PF04500"/>
    </source>
</evidence>
<dbReference type="EMBL" id="JBJQOH010000002">
    <property type="protein sequence ID" value="KAL3695369.1"/>
    <property type="molecule type" value="Genomic_DNA"/>
</dbReference>
<reference evidence="5 6" key="1">
    <citation type="submission" date="2024-09" db="EMBL/GenBank/DDBJ databases">
        <title>Chromosome-scale assembly of Riccia sorocarpa.</title>
        <authorList>
            <person name="Paukszto L."/>
        </authorList>
    </citation>
    <scope>NUCLEOTIDE SEQUENCE [LARGE SCALE GENOMIC DNA]</scope>
    <source>
        <strain evidence="5">LP-2024</strain>
        <tissue evidence="5">Aerial parts of the thallus</tissue>
    </source>
</reference>